<feature type="region of interest" description="Disordered" evidence="1">
    <location>
        <begin position="178"/>
        <end position="223"/>
    </location>
</feature>
<accession>A0AAI8YKS8</accession>
<dbReference type="EMBL" id="CAUWAG010000010">
    <property type="protein sequence ID" value="CAJ2508253.1"/>
    <property type="molecule type" value="Genomic_DNA"/>
</dbReference>
<gene>
    <name evidence="2" type="ORF">KHLLAP_LOCUS8721</name>
</gene>
<name>A0AAI8YKS8_9PEZI</name>
<evidence type="ECO:0000313" key="3">
    <source>
        <dbReference type="Proteomes" id="UP001295740"/>
    </source>
</evidence>
<evidence type="ECO:0000256" key="1">
    <source>
        <dbReference type="SAM" id="MobiDB-lite"/>
    </source>
</evidence>
<organism evidence="2 3">
    <name type="scientific">Anthostomella pinea</name>
    <dbReference type="NCBI Taxonomy" id="933095"/>
    <lineage>
        <taxon>Eukaryota</taxon>
        <taxon>Fungi</taxon>
        <taxon>Dikarya</taxon>
        <taxon>Ascomycota</taxon>
        <taxon>Pezizomycotina</taxon>
        <taxon>Sordariomycetes</taxon>
        <taxon>Xylariomycetidae</taxon>
        <taxon>Xylariales</taxon>
        <taxon>Xylariaceae</taxon>
        <taxon>Anthostomella</taxon>
    </lineage>
</organism>
<feature type="compositionally biased region" description="Basic residues" evidence="1">
    <location>
        <begin position="366"/>
        <end position="375"/>
    </location>
</feature>
<feature type="region of interest" description="Disordered" evidence="1">
    <location>
        <begin position="328"/>
        <end position="426"/>
    </location>
</feature>
<comment type="caution">
    <text evidence="2">The sequence shown here is derived from an EMBL/GenBank/DDBJ whole genome shotgun (WGS) entry which is preliminary data.</text>
</comment>
<dbReference type="Proteomes" id="UP001295740">
    <property type="component" value="Unassembled WGS sequence"/>
</dbReference>
<reference evidence="2" key="1">
    <citation type="submission" date="2023-10" db="EMBL/GenBank/DDBJ databases">
        <authorList>
            <person name="Hackl T."/>
        </authorList>
    </citation>
    <scope>NUCLEOTIDE SEQUENCE</scope>
</reference>
<protein>
    <submittedName>
        <fullName evidence="2">Uu.00g094390.m01.CDS01</fullName>
    </submittedName>
</protein>
<proteinExistence type="predicted"/>
<sequence>MEADGETSQEQASEQDEIESEQVPTRHELQDPPPHPRNFTAGDGGSPTAQRQQLTRKFSWEQQSPGKRASGATTFQEMDLPNQQSQSFIGKLVRVWHSLGIKEALPEISKRDKFAQFTLHPNVKDIFEDFNVFGQTPHPLGCEDNCDMCRNVSGGEACTKHLSDRSLDVSPYWQPGTGLNGQPETQRRSSYFAVSQKPSEVLEQRRSRSFSGGNGPTEQTESYLPPFTFQSAYKPPPPTRKLVNSFLPSMEHGTQTKPEIHRRPLNNAAPYRAYRERVYEFKPETDIPFRPVNWGSKDNRGSSNGGPSHQAPGTELIAVKKHRENTLLRLSGLDQPKPSLKRKDRVKKTRGSQRSRLPRQPERKSSKPPRRRPHSRLGPEVPLRTGSRRWLGGQRISRDSGRSPRDTSNSLGDGDGGNEPVDRRDE</sequence>
<feature type="region of interest" description="Disordered" evidence="1">
    <location>
        <begin position="286"/>
        <end position="312"/>
    </location>
</feature>
<feature type="compositionally biased region" description="Basic residues" evidence="1">
    <location>
        <begin position="339"/>
        <end position="357"/>
    </location>
</feature>
<feature type="region of interest" description="Disordered" evidence="1">
    <location>
        <begin position="1"/>
        <end position="79"/>
    </location>
</feature>
<feature type="compositionally biased region" description="Polar residues" evidence="1">
    <location>
        <begin position="180"/>
        <end position="198"/>
    </location>
</feature>
<feature type="compositionally biased region" description="Acidic residues" evidence="1">
    <location>
        <begin position="1"/>
        <end position="20"/>
    </location>
</feature>
<keyword evidence="3" id="KW-1185">Reference proteome</keyword>
<feature type="compositionally biased region" description="Basic and acidic residues" evidence="1">
    <location>
        <begin position="396"/>
        <end position="405"/>
    </location>
</feature>
<dbReference type="AlphaFoldDB" id="A0AAI8YKS8"/>
<feature type="compositionally biased region" description="Polar residues" evidence="1">
    <location>
        <begin position="47"/>
        <end position="79"/>
    </location>
</feature>
<evidence type="ECO:0000313" key="2">
    <source>
        <dbReference type="EMBL" id="CAJ2508253.1"/>
    </source>
</evidence>